<accession>A0A162LVY1</accession>
<dbReference type="EMBL" id="AZHC01000008">
    <property type="protein sequence ID" value="OAA45660.1"/>
    <property type="molecule type" value="Genomic_DNA"/>
</dbReference>
<organism evidence="1 2">
    <name type="scientific">Metarhizium rileyi (strain RCEF 4871)</name>
    <name type="common">Nomuraea rileyi</name>
    <dbReference type="NCBI Taxonomy" id="1649241"/>
    <lineage>
        <taxon>Eukaryota</taxon>
        <taxon>Fungi</taxon>
        <taxon>Dikarya</taxon>
        <taxon>Ascomycota</taxon>
        <taxon>Pezizomycotina</taxon>
        <taxon>Sordariomycetes</taxon>
        <taxon>Hypocreomycetidae</taxon>
        <taxon>Hypocreales</taxon>
        <taxon>Clavicipitaceae</taxon>
        <taxon>Metarhizium</taxon>
    </lineage>
</organism>
<evidence type="ECO:0000313" key="1">
    <source>
        <dbReference type="EMBL" id="OAA45660.1"/>
    </source>
</evidence>
<dbReference type="Proteomes" id="UP000243498">
    <property type="component" value="Unassembled WGS sequence"/>
</dbReference>
<proteinExistence type="predicted"/>
<gene>
    <name evidence="1" type="ORF">NOR_03449</name>
</gene>
<dbReference type="AlphaFoldDB" id="A0A162LVY1"/>
<evidence type="ECO:0000313" key="2">
    <source>
        <dbReference type="Proteomes" id="UP000243498"/>
    </source>
</evidence>
<comment type="caution">
    <text evidence="1">The sequence shown here is derived from an EMBL/GenBank/DDBJ whole genome shotgun (WGS) entry which is preliminary data.</text>
</comment>
<protein>
    <submittedName>
        <fullName evidence="1">Uncharacterized protein</fullName>
    </submittedName>
</protein>
<name>A0A162LVY1_METRR</name>
<reference evidence="1 2" key="1">
    <citation type="journal article" date="2016" name="Genome Biol. Evol.">
        <title>Divergent and convergent evolution of fungal pathogenicity.</title>
        <authorList>
            <person name="Shang Y."/>
            <person name="Xiao G."/>
            <person name="Zheng P."/>
            <person name="Cen K."/>
            <person name="Zhan S."/>
            <person name="Wang C."/>
        </authorList>
    </citation>
    <scope>NUCLEOTIDE SEQUENCE [LARGE SCALE GENOMIC DNA]</scope>
    <source>
        <strain evidence="1 2">RCEF 4871</strain>
    </source>
</reference>
<sequence>MTSFVPCCHPDDRSQYKVGREMVDRIKPAGDASGCTMAPGLCKCSLINDSVPAALDLDTPWAVIPWCLGESRALRGSNFSRSSRDDL</sequence>
<keyword evidence="2" id="KW-1185">Reference proteome</keyword>